<dbReference type="GeneID" id="111008306"/>
<dbReference type="OrthoDB" id="1932350at2759"/>
<accession>A0A6J1C4X8</accession>
<sequence length="101" mass="11325">MATAFVRGAQTMNSMFFKPIGRKGFHRKSSSPDMMRERVETESKEVKSNKSHVTGEATPWMLDVRTGIYYPKGHEKVLESIPDGGGAAVNMQVNRFDDENS</sequence>
<evidence type="ECO:0000313" key="1">
    <source>
        <dbReference type="Proteomes" id="UP000504603"/>
    </source>
</evidence>
<evidence type="ECO:0000313" key="2">
    <source>
        <dbReference type="RefSeq" id="XP_022136654.1"/>
    </source>
</evidence>
<protein>
    <submittedName>
        <fullName evidence="2">Uncharacterized protein LOC111008306</fullName>
    </submittedName>
</protein>
<dbReference type="PANTHER" id="PTHR35109:SF2">
    <property type="entry name" value="LATE EMBRYOGENESIS ABUNDANT PROTEIN"/>
    <property type="match status" value="1"/>
</dbReference>
<proteinExistence type="predicted"/>
<dbReference type="AlphaFoldDB" id="A0A6J1C4X8"/>
<dbReference type="PANTHER" id="PTHR35109">
    <property type="entry name" value="GLUTAMATE RACEMASE"/>
    <property type="match status" value="1"/>
</dbReference>
<keyword evidence="1" id="KW-1185">Reference proteome</keyword>
<reference evidence="2" key="1">
    <citation type="submission" date="2025-08" db="UniProtKB">
        <authorList>
            <consortium name="RefSeq"/>
        </authorList>
    </citation>
    <scope>IDENTIFICATION</scope>
    <source>
        <strain evidence="2">OHB3-1</strain>
    </source>
</reference>
<dbReference type="RefSeq" id="XP_022136654.1">
    <property type="nucleotide sequence ID" value="XM_022280962.1"/>
</dbReference>
<name>A0A6J1C4X8_MOMCH</name>
<gene>
    <name evidence="2" type="primary">LOC111008306</name>
</gene>
<dbReference type="Proteomes" id="UP000504603">
    <property type="component" value="Unplaced"/>
</dbReference>
<organism evidence="1 2">
    <name type="scientific">Momordica charantia</name>
    <name type="common">Bitter gourd</name>
    <name type="synonym">Balsam pear</name>
    <dbReference type="NCBI Taxonomy" id="3673"/>
    <lineage>
        <taxon>Eukaryota</taxon>
        <taxon>Viridiplantae</taxon>
        <taxon>Streptophyta</taxon>
        <taxon>Embryophyta</taxon>
        <taxon>Tracheophyta</taxon>
        <taxon>Spermatophyta</taxon>
        <taxon>Magnoliopsida</taxon>
        <taxon>eudicotyledons</taxon>
        <taxon>Gunneridae</taxon>
        <taxon>Pentapetalae</taxon>
        <taxon>rosids</taxon>
        <taxon>fabids</taxon>
        <taxon>Cucurbitales</taxon>
        <taxon>Cucurbitaceae</taxon>
        <taxon>Momordiceae</taxon>
        <taxon>Momordica</taxon>
    </lineage>
</organism>
<dbReference type="KEGG" id="mcha:111008306"/>